<evidence type="ECO:0008006" key="4">
    <source>
        <dbReference type="Google" id="ProtNLM"/>
    </source>
</evidence>
<dbReference type="InterPro" id="IPR025320">
    <property type="entry name" value="DUF4225"/>
</dbReference>
<dbReference type="RefSeq" id="WP_121576388.1">
    <property type="nucleotide sequence ID" value="NZ_MJLZ01000054.1"/>
</dbReference>
<keyword evidence="3" id="KW-1185">Reference proteome</keyword>
<sequence>MMSATNLETKIAQLNRLTDELALLYIPGYEARRGFLKEISLLTNNLRQNVLNFCLTEEAAINLLDREIKNLQKQKFDLSTQKVMQYYIFEKEKEDRQVNIMLKQVGFIGGGTQVVAGIAACTASAGYLCAGFGSLNVSHGLNNLYESGYYLLFRENRSGWTRDTYRAIAKSIAQSEKRADLAYASVDLGISAYGLFRNVVREDSFRLFRYINSDFVRSWKTMGAVSVFAESLVDMSTVHGIYTLYKNE</sequence>
<dbReference type="EMBL" id="MJLZ01000054">
    <property type="protein sequence ID" value="RLM19060.1"/>
    <property type="molecule type" value="Genomic_DNA"/>
</dbReference>
<organism evidence="2 3">
    <name type="scientific">Brenneria alni</name>
    <dbReference type="NCBI Taxonomy" id="71656"/>
    <lineage>
        <taxon>Bacteria</taxon>
        <taxon>Pseudomonadati</taxon>
        <taxon>Pseudomonadota</taxon>
        <taxon>Gammaproteobacteria</taxon>
        <taxon>Enterobacterales</taxon>
        <taxon>Pectobacteriaceae</taxon>
        <taxon>Brenneria</taxon>
    </lineage>
</organism>
<keyword evidence="1" id="KW-0175">Coiled coil</keyword>
<evidence type="ECO:0000313" key="3">
    <source>
        <dbReference type="Proteomes" id="UP000285648"/>
    </source>
</evidence>
<name>A0A421DJR6_9GAMM</name>
<feature type="coiled-coil region" evidence="1">
    <location>
        <begin position="54"/>
        <end position="81"/>
    </location>
</feature>
<proteinExistence type="predicted"/>
<accession>A0A421DJR6</accession>
<dbReference type="AlphaFoldDB" id="A0A421DJR6"/>
<reference evidence="2 3" key="1">
    <citation type="submission" date="2016-09" db="EMBL/GenBank/DDBJ databases">
        <authorList>
            <person name="Doonan J."/>
            <person name="Pachebat J.A."/>
            <person name="Golyshin P.N."/>
            <person name="Denman S."/>
            <person name="Mcdonald J.E."/>
        </authorList>
    </citation>
    <scope>NUCLEOTIDE SEQUENCE [LARGE SCALE GENOMIC DNA]</scope>
    <source>
        <strain evidence="2 3">NCPPB 3934</strain>
    </source>
</reference>
<comment type="caution">
    <text evidence="2">The sequence shown here is derived from an EMBL/GenBank/DDBJ whole genome shotgun (WGS) entry which is preliminary data.</text>
</comment>
<dbReference type="OrthoDB" id="6534834at2"/>
<dbReference type="Pfam" id="PF13988">
    <property type="entry name" value="DUF4225"/>
    <property type="match status" value="1"/>
</dbReference>
<evidence type="ECO:0000256" key="1">
    <source>
        <dbReference type="SAM" id="Coils"/>
    </source>
</evidence>
<protein>
    <recommendedName>
        <fullName evidence="4">DUF4225 domain-containing protein</fullName>
    </recommendedName>
</protein>
<evidence type="ECO:0000313" key="2">
    <source>
        <dbReference type="EMBL" id="RLM19060.1"/>
    </source>
</evidence>
<gene>
    <name evidence="2" type="ORF">BIY29_17260</name>
</gene>
<dbReference type="Proteomes" id="UP000285648">
    <property type="component" value="Unassembled WGS sequence"/>
</dbReference>